<protein>
    <submittedName>
        <fullName evidence="2">Hypothetical_protein</fullName>
    </submittedName>
</protein>
<dbReference type="Proteomes" id="UP001642409">
    <property type="component" value="Unassembled WGS sequence"/>
</dbReference>
<accession>A0AA86R8R8</accession>
<comment type="caution">
    <text evidence="1">The sequence shown here is derived from an EMBL/GenBank/DDBJ whole genome shotgun (WGS) entry which is preliminary data.</text>
</comment>
<gene>
    <name evidence="1" type="ORF">HINF_LOCUS61519</name>
    <name evidence="2" type="ORF">HINF_LOCUS70393</name>
</gene>
<proteinExistence type="predicted"/>
<sequence length="151" mass="17151">MNTIQNLEIFINDPQSTKYQQLLQFINYAGKSRCAPTIIDTNQKQYSFTDNSEISEQNVIHMSQKHNNILVAPSQVFFSKMLDCQESNNISNTSCTTGANTNDQYIAQINSGFDLIQVSYLRSVKRANGILKRMQGEGLKEINDSFISRNQ</sequence>
<evidence type="ECO:0000313" key="2">
    <source>
        <dbReference type="EMBL" id="CAL6100098.1"/>
    </source>
</evidence>
<dbReference type="AlphaFoldDB" id="A0AA86R8R8"/>
<evidence type="ECO:0000313" key="3">
    <source>
        <dbReference type="Proteomes" id="UP001642409"/>
    </source>
</evidence>
<reference evidence="1" key="1">
    <citation type="submission" date="2023-06" db="EMBL/GenBank/DDBJ databases">
        <authorList>
            <person name="Kurt Z."/>
        </authorList>
    </citation>
    <scope>NUCLEOTIDE SEQUENCE</scope>
</reference>
<organism evidence="1">
    <name type="scientific">Hexamita inflata</name>
    <dbReference type="NCBI Taxonomy" id="28002"/>
    <lineage>
        <taxon>Eukaryota</taxon>
        <taxon>Metamonada</taxon>
        <taxon>Diplomonadida</taxon>
        <taxon>Hexamitidae</taxon>
        <taxon>Hexamitinae</taxon>
        <taxon>Hexamita</taxon>
    </lineage>
</organism>
<dbReference type="EMBL" id="CAXDID020000527">
    <property type="protein sequence ID" value="CAL6100098.1"/>
    <property type="molecule type" value="Genomic_DNA"/>
</dbReference>
<reference evidence="2 3" key="2">
    <citation type="submission" date="2024-07" db="EMBL/GenBank/DDBJ databases">
        <authorList>
            <person name="Akdeniz Z."/>
        </authorList>
    </citation>
    <scope>NUCLEOTIDE SEQUENCE [LARGE SCALE GENOMIC DNA]</scope>
</reference>
<keyword evidence="3" id="KW-1185">Reference proteome</keyword>
<name>A0AA86R8R8_9EUKA</name>
<dbReference type="EMBL" id="CATOUU010001128">
    <property type="protein sequence ID" value="CAI9973874.1"/>
    <property type="molecule type" value="Genomic_DNA"/>
</dbReference>
<evidence type="ECO:0000313" key="1">
    <source>
        <dbReference type="EMBL" id="CAI9973874.1"/>
    </source>
</evidence>